<evidence type="ECO:0008006" key="5">
    <source>
        <dbReference type="Google" id="ProtNLM"/>
    </source>
</evidence>
<organism evidence="3 4">
    <name type="scientific">Venturia effusa</name>
    <dbReference type="NCBI Taxonomy" id="50376"/>
    <lineage>
        <taxon>Eukaryota</taxon>
        <taxon>Fungi</taxon>
        <taxon>Dikarya</taxon>
        <taxon>Ascomycota</taxon>
        <taxon>Pezizomycotina</taxon>
        <taxon>Dothideomycetes</taxon>
        <taxon>Pleosporomycetidae</taxon>
        <taxon>Venturiales</taxon>
        <taxon>Venturiaceae</taxon>
        <taxon>Venturia</taxon>
    </lineage>
</organism>
<gene>
    <name evidence="3" type="ORF">FKW77_010112</name>
</gene>
<keyword evidence="4" id="KW-1185">Reference proteome</keyword>
<dbReference type="InterPro" id="IPR051019">
    <property type="entry name" value="VLCFA-Steroid_DH"/>
</dbReference>
<evidence type="ECO:0000313" key="4">
    <source>
        <dbReference type="Proteomes" id="UP000316270"/>
    </source>
</evidence>
<dbReference type="STRING" id="50376.A0A517L8A7"/>
<dbReference type="EMBL" id="CP042190">
    <property type="protein sequence ID" value="QDS71875.1"/>
    <property type="molecule type" value="Genomic_DNA"/>
</dbReference>
<dbReference type="GO" id="GO:0005783">
    <property type="term" value="C:endoplasmic reticulum"/>
    <property type="evidence" value="ECO:0007669"/>
    <property type="project" value="TreeGrafter"/>
</dbReference>
<evidence type="ECO:0000256" key="2">
    <source>
        <dbReference type="ARBA" id="ARBA00023002"/>
    </source>
</evidence>
<evidence type="ECO:0000256" key="1">
    <source>
        <dbReference type="ARBA" id="ARBA00006484"/>
    </source>
</evidence>
<dbReference type="InterPro" id="IPR002347">
    <property type="entry name" value="SDR_fam"/>
</dbReference>
<keyword evidence="2" id="KW-0560">Oxidoreductase</keyword>
<dbReference type="PANTHER" id="PTHR43899">
    <property type="entry name" value="RH59310P"/>
    <property type="match status" value="1"/>
</dbReference>
<dbReference type="InterPro" id="IPR036291">
    <property type="entry name" value="NAD(P)-bd_dom_sf"/>
</dbReference>
<sequence length="317" mass="34665">MSSIMLQFCGLLSLSAVVYRVSTFINLYFLRASTIDRYLCPGDETWALITGATQGVGLSLAQQLLDRGFNVVLHSRDPEKLAKKTRQLESQYPHRQCLWVAGDAADVLPTVAKLRAAIEKIEAEGGKFRILVNNVGGAGLFGVPMYMPFMEVPSEVAAQLLDLNAKFPTLLSRALLPMVAANEPALVLNISSYAGVYGDPYISIFAATKAFNNILSKSLSYEMRVLHPSVEVLGLVLGGVLTPGNPDEKLGFASLTPDEVARNIIDRVGCGKSVCAASWKQCLLGESAKWMPEALARWALTREVQKRMEWEKGRKAE</sequence>
<dbReference type="SUPFAM" id="SSF51735">
    <property type="entry name" value="NAD(P)-binding Rossmann-fold domains"/>
    <property type="match status" value="1"/>
</dbReference>
<dbReference type="PANTHER" id="PTHR43899:SF13">
    <property type="entry name" value="RH59310P"/>
    <property type="match status" value="1"/>
</dbReference>
<dbReference type="Pfam" id="PF00106">
    <property type="entry name" value="adh_short"/>
    <property type="match status" value="1"/>
</dbReference>
<reference evidence="3 4" key="1">
    <citation type="submission" date="2019-07" db="EMBL/GenBank/DDBJ databases">
        <title>Finished genome of Venturia effusa.</title>
        <authorList>
            <person name="Young C.A."/>
            <person name="Cox M.P."/>
            <person name="Ganley A.R.D."/>
            <person name="David W.J."/>
        </authorList>
    </citation>
    <scope>NUCLEOTIDE SEQUENCE [LARGE SCALE GENOMIC DNA]</scope>
    <source>
        <strain evidence="4">albino</strain>
    </source>
</reference>
<evidence type="ECO:0000313" key="3">
    <source>
        <dbReference type="EMBL" id="QDS71875.1"/>
    </source>
</evidence>
<dbReference type="Gene3D" id="3.40.50.720">
    <property type="entry name" value="NAD(P)-binding Rossmann-like Domain"/>
    <property type="match status" value="1"/>
</dbReference>
<dbReference type="Proteomes" id="UP000316270">
    <property type="component" value="Chromosome 6"/>
</dbReference>
<name>A0A517L8A7_9PEZI</name>
<proteinExistence type="inferred from homology"/>
<dbReference type="GO" id="GO:0016491">
    <property type="term" value="F:oxidoreductase activity"/>
    <property type="evidence" value="ECO:0007669"/>
    <property type="project" value="UniProtKB-KW"/>
</dbReference>
<protein>
    <recommendedName>
        <fullName evidence="5">NAD(P)-binding protein</fullName>
    </recommendedName>
</protein>
<comment type="similarity">
    <text evidence="1">Belongs to the short-chain dehydrogenases/reductases (SDR) family.</text>
</comment>
<dbReference type="AlphaFoldDB" id="A0A517L8A7"/>
<dbReference type="OrthoDB" id="47007at2759"/>
<dbReference type="PRINTS" id="PR00081">
    <property type="entry name" value="GDHRDH"/>
</dbReference>
<accession>A0A517L8A7</accession>